<dbReference type="InterPro" id="IPR024445">
    <property type="entry name" value="Tnp_ISXO2-like"/>
</dbReference>
<protein>
    <recommendedName>
        <fullName evidence="1">ISXO2-like transposase domain-containing protein</fullName>
    </recommendedName>
</protein>
<sequence length="311" mass="37194">MNISEFFNKFPDEETCKNHFRKYRDKVGVVCKKCGCKEHYWLSTINYYKCKECGFRTSLKSGTVMENSKLPFKYWYMAFMFVTSTKKSFSSLEMQRQLNHKYYEPIWSMMHKIRRVMNKADEEFKLDNSIELDEGFFVTVPNKEERQEYKDQKLKRGVGSQRNSKVIVMVESILNYEQTNKHKPNRIVKRLKMVHVEDYKSDNLTKELNKSVNLSTTSILTDDARHYSKLKGLTDNKHTAINTKNIKSDTALPWVHKTISNAKRLFLGIYHSIGRDYTQNYLSEYCFKFNRRYDDDMFDVLLNFSVKYTWY</sequence>
<dbReference type="SMART" id="SM01126">
    <property type="entry name" value="DDE_Tnp_IS1595"/>
    <property type="match status" value="1"/>
</dbReference>
<dbReference type="AlphaFoldDB" id="A0AAI8C5R6"/>
<feature type="domain" description="ISXO2-like transposase" evidence="1">
    <location>
        <begin position="125"/>
        <end position="290"/>
    </location>
</feature>
<dbReference type="Proteomes" id="UP000069030">
    <property type="component" value="Chromosome"/>
</dbReference>
<evidence type="ECO:0000313" key="2">
    <source>
        <dbReference type="EMBL" id="ALU26529.1"/>
    </source>
</evidence>
<dbReference type="KEGG" id="mod:AS202_10355"/>
<dbReference type="EMBL" id="CP013690">
    <property type="protein sequence ID" value="ALU26529.1"/>
    <property type="molecule type" value="Genomic_DNA"/>
</dbReference>
<organism evidence="2 3">
    <name type="scientific">Myroides odoratimimus</name>
    <dbReference type="NCBI Taxonomy" id="76832"/>
    <lineage>
        <taxon>Bacteria</taxon>
        <taxon>Pseudomonadati</taxon>
        <taxon>Bacteroidota</taxon>
        <taxon>Flavobacteriia</taxon>
        <taxon>Flavobacteriales</taxon>
        <taxon>Flavobacteriaceae</taxon>
        <taxon>Myroides</taxon>
    </lineage>
</organism>
<dbReference type="Pfam" id="PF12762">
    <property type="entry name" value="DDE_Tnp_IS1595"/>
    <property type="match status" value="1"/>
</dbReference>
<accession>A0AAI8C5R6</accession>
<reference evidence="2 3" key="1">
    <citation type="journal article" date="2016" name="J. Zhejiang Univ. Sci. B">
        <title>Antibiotic resistance mechanisms of Myroides sp.</title>
        <authorList>
            <person name="Hu S."/>
            <person name="Yuan S."/>
            <person name="Qu H."/>
            <person name="Jiang T."/>
            <person name="Zhou Y."/>
            <person name="Wang M."/>
            <person name="Ming D."/>
        </authorList>
    </citation>
    <scope>NUCLEOTIDE SEQUENCE [LARGE SCALE GENOMIC DNA]</scope>
    <source>
        <strain evidence="2 3">PR63039</strain>
    </source>
</reference>
<proteinExistence type="predicted"/>
<dbReference type="InterPro" id="IPR024442">
    <property type="entry name" value="Transposase_Zn_ribbon"/>
</dbReference>
<evidence type="ECO:0000259" key="1">
    <source>
        <dbReference type="SMART" id="SM01126"/>
    </source>
</evidence>
<name>A0AAI8C5R6_9FLAO</name>
<evidence type="ECO:0000313" key="3">
    <source>
        <dbReference type="Proteomes" id="UP000069030"/>
    </source>
</evidence>
<gene>
    <name evidence="2" type="ORF">AS202_10355</name>
</gene>
<dbReference type="RefSeq" id="WP_058699338.1">
    <property type="nucleotide sequence ID" value="NZ_CP013690.1"/>
</dbReference>
<dbReference type="NCBIfam" id="NF033547">
    <property type="entry name" value="transpos_IS1595"/>
    <property type="match status" value="1"/>
</dbReference>
<dbReference type="Pfam" id="PF12760">
    <property type="entry name" value="Zn_ribbon_IS1595"/>
    <property type="match status" value="1"/>
</dbReference>